<evidence type="ECO:0000256" key="1">
    <source>
        <dbReference type="SAM" id="MobiDB-lite"/>
    </source>
</evidence>
<gene>
    <name evidence="2" type="ORF">NAES01612_LOCUS16145</name>
</gene>
<protein>
    <submittedName>
        <fullName evidence="2">Uncharacterized protein</fullName>
    </submittedName>
</protein>
<evidence type="ECO:0000313" key="2">
    <source>
        <dbReference type="EMBL" id="CAE2316332.1"/>
    </source>
</evidence>
<sequence>MERSRRILCQLGQDLFSQSSEDIKKSFVCLLAHHAKSGSESTGTASLVTSGNTTNHNWPHVNDIPAAPARKKFVSSATPLDSAVSALVDVLKEYVTSLEPTSASASQKLKPSKLNSLKAAVQMLLLTATNDLYSLCLYMRRVEGITTILGSSHTSDFLKVWSTWEQWWRDANHLQAEKLLESRRRNIYAQSPIEAYVHRYKSPILSCRVESVVRKIKDDFYLTSGVPHAERSARRELKRRMKETQRTRSQERARRRSRKSHKSLWSDQSNHEYRESSHCS</sequence>
<feature type="compositionally biased region" description="Basic residues" evidence="1">
    <location>
        <begin position="253"/>
        <end position="262"/>
    </location>
</feature>
<organism evidence="2">
    <name type="scientific">Paramoeba aestuarina</name>
    <dbReference type="NCBI Taxonomy" id="180227"/>
    <lineage>
        <taxon>Eukaryota</taxon>
        <taxon>Amoebozoa</taxon>
        <taxon>Discosea</taxon>
        <taxon>Flabellinia</taxon>
        <taxon>Dactylopodida</taxon>
        <taxon>Paramoebidae</taxon>
        <taxon>Paramoeba</taxon>
    </lineage>
</organism>
<name>A0A7S4L664_9EUKA</name>
<feature type="compositionally biased region" description="Basic and acidic residues" evidence="1">
    <location>
        <begin position="269"/>
        <end position="280"/>
    </location>
</feature>
<proteinExistence type="predicted"/>
<reference evidence="2" key="1">
    <citation type="submission" date="2021-01" db="EMBL/GenBank/DDBJ databases">
        <authorList>
            <person name="Corre E."/>
            <person name="Pelletier E."/>
            <person name="Niang G."/>
            <person name="Scheremetjew M."/>
            <person name="Finn R."/>
            <person name="Kale V."/>
            <person name="Holt S."/>
            <person name="Cochrane G."/>
            <person name="Meng A."/>
            <person name="Brown T."/>
            <person name="Cohen L."/>
        </authorList>
    </citation>
    <scope>NUCLEOTIDE SEQUENCE</scope>
    <source>
        <strain evidence="2">SoJaBio B1-5/56/2</strain>
    </source>
</reference>
<dbReference type="AlphaFoldDB" id="A0A7S4L664"/>
<accession>A0A7S4L664</accession>
<feature type="compositionally biased region" description="Basic and acidic residues" evidence="1">
    <location>
        <begin position="242"/>
        <end position="252"/>
    </location>
</feature>
<dbReference type="EMBL" id="HBKR01024580">
    <property type="protein sequence ID" value="CAE2316332.1"/>
    <property type="molecule type" value="Transcribed_RNA"/>
</dbReference>
<feature type="region of interest" description="Disordered" evidence="1">
    <location>
        <begin position="231"/>
        <end position="280"/>
    </location>
</feature>